<dbReference type="Proteomes" id="UP000634522">
    <property type="component" value="Unassembled WGS sequence"/>
</dbReference>
<dbReference type="CDD" id="cd02027">
    <property type="entry name" value="APSK"/>
    <property type="match status" value="1"/>
</dbReference>
<feature type="binding site" evidence="12">
    <location>
        <begin position="31"/>
        <end position="38"/>
    </location>
    <ligand>
        <name>GTP</name>
        <dbReference type="ChEBI" id="CHEBI:37565"/>
    </ligand>
</feature>
<dbReference type="Pfam" id="PF22594">
    <property type="entry name" value="GTP-eEF1A_C"/>
    <property type="match status" value="1"/>
</dbReference>
<dbReference type="NCBIfam" id="NF003478">
    <property type="entry name" value="PRK05124.1"/>
    <property type="match status" value="1"/>
</dbReference>
<evidence type="ECO:0000256" key="8">
    <source>
        <dbReference type="ARBA" id="ARBA00022840"/>
    </source>
</evidence>
<keyword evidence="13" id="KW-0418">Kinase</keyword>
<evidence type="ECO:0000256" key="11">
    <source>
        <dbReference type="ARBA" id="ARBA00049370"/>
    </source>
</evidence>
<comment type="similarity">
    <text evidence="4">In the N-terminal section; belongs to the TRAFAC class translation factor GTPase superfamily. Classic translation factor GTPase family. CysN/NodQ subfamily.</text>
</comment>
<dbReference type="InterPro" id="IPR031157">
    <property type="entry name" value="G_TR_CS"/>
</dbReference>
<dbReference type="CDD" id="cd04095">
    <property type="entry name" value="CysN_NoDQ_III"/>
    <property type="match status" value="1"/>
</dbReference>
<comment type="pathway">
    <text evidence="12">Sulfur metabolism; hydrogen sulfide biosynthesis; sulfite from sulfate: step 1/3.</text>
</comment>
<keyword evidence="8 12" id="KW-0067">ATP-binding</keyword>
<dbReference type="InterPro" id="IPR002891">
    <property type="entry name" value="APS"/>
</dbReference>
<keyword evidence="7 12" id="KW-0547">Nucleotide-binding</keyword>
<evidence type="ECO:0000313" key="16">
    <source>
        <dbReference type="Proteomes" id="UP000634522"/>
    </source>
</evidence>
<feature type="active site" description="Phosphoserine intermediate" evidence="13">
    <location>
        <position position="542"/>
    </location>
</feature>
<dbReference type="InterPro" id="IPR054696">
    <property type="entry name" value="GTP-eEF1A_C"/>
</dbReference>
<comment type="caution">
    <text evidence="15">The sequence shown here is derived from an EMBL/GenBank/DDBJ whole genome shotgun (WGS) entry which is preliminary data.</text>
</comment>
<dbReference type="InterPro" id="IPR009001">
    <property type="entry name" value="Transl_elong_EF1A/Init_IF2_C"/>
</dbReference>
<dbReference type="PROSITE" id="PS00301">
    <property type="entry name" value="G_TR_1"/>
    <property type="match status" value="1"/>
</dbReference>
<comment type="catalytic activity">
    <reaction evidence="1 13">
        <text>adenosine 5'-phosphosulfate + ATP = 3'-phosphoadenylyl sulfate + ADP + H(+)</text>
        <dbReference type="Rhea" id="RHEA:24152"/>
        <dbReference type="ChEBI" id="CHEBI:15378"/>
        <dbReference type="ChEBI" id="CHEBI:30616"/>
        <dbReference type="ChEBI" id="CHEBI:58243"/>
        <dbReference type="ChEBI" id="CHEBI:58339"/>
        <dbReference type="ChEBI" id="CHEBI:456216"/>
        <dbReference type="EC" id="2.7.1.25"/>
    </reaction>
</comment>
<evidence type="ECO:0000256" key="1">
    <source>
        <dbReference type="ARBA" id="ARBA00001823"/>
    </source>
</evidence>
<dbReference type="NCBIfam" id="NF003013">
    <property type="entry name" value="PRK03846.1"/>
    <property type="match status" value="1"/>
</dbReference>
<dbReference type="HAMAP" id="MF_00065">
    <property type="entry name" value="Adenylyl_sulf_kinase"/>
    <property type="match status" value="1"/>
</dbReference>
<dbReference type="InterPro" id="IPR050100">
    <property type="entry name" value="TRAFAC_GTPase_members"/>
</dbReference>
<dbReference type="GO" id="GO:0004781">
    <property type="term" value="F:sulfate adenylyltransferase (ATP) activity"/>
    <property type="evidence" value="ECO:0007669"/>
    <property type="project" value="UniProtKB-EC"/>
</dbReference>
<comment type="similarity">
    <text evidence="13">Belongs to the APS kinase family.</text>
</comment>
<dbReference type="EMBL" id="WTVS01000074">
    <property type="protein sequence ID" value="NMG00366.1"/>
    <property type="molecule type" value="Genomic_DNA"/>
</dbReference>
<dbReference type="NCBIfam" id="TIGR02034">
    <property type="entry name" value="CysN"/>
    <property type="match status" value="1"/>
</dbReference>
<dbReference type="InterPro" id="IPR059117">
    <property type="entry name" value="APS_kinase_dom"/>
</dbReference>
<dbReference type="Pfam" id="PF03144">
    <property type="entry name" value="GTP_EFTU_D2"/>
    <property type="match status" value="1"/>
</dbReference>
<comment type="catalytic activity">
    <reaction evidence="11 12">
        <text>sulfate + ATP + H(+) = adenosine 5'-phosphosulfate + diphosphate</text>
        <dbReference type="Rhea" id="RHEA:18133"/>
        <dbReference type="ChEBI" id="CHEBI:15378"/>
        <dbReference type="ChEBI" id="CHEBI:16189"/>
        <dbReference type="ChEBI" id="CHEBI:30616"/>
        <dbReference type="ChEBI" id="CHEBI:33019"/>
        <dbReference type="ChEBI" id="CHEBI:58243"/>
        <dbReference type="EC" id="2.7.7.4"/>
    </reaction>
</comment>
<feature type="binding site" evidence="12">
    <location>
        <begin position="110"/>
        <end position="114"/>
    </location>
    <ligand>
        <name>GTP</name>
        <dbReference type="ChEBI" id="CHEBI:37565"/>
    </ligand>
</feature>
<evidence type="ECO:0000256" key="12">
    <source>
        <dbReference type="HAMAP-Rule" id="MF_00062"/>
    </source>
</evidence>
<keyword evidence="9 12" id="KW-0342">GTP-binding</keyword>
<evidence type="ECO:0000256" key="13">
    <source>
        <dbReference type="HAMAP-Rule" id="MF_00065"/>
    </source>
</evidence>
<feature type="binding site" evidence="12">
    <location>
        <begin position="165"/>
        <end position="168"/>
    </location>
    <ligand>
        <name>GTP</name>
        <dbReference type="ChEBI" id="CHEBI:37565"/>
    </ligand>
</feature>
<feature type="domain" description="Tr-type G" evidence="14">
    <location>
        <begin position="22"/>
        <end position="243"/>
    </location>
</feature>
<protein>
    <recommendedName>
        <fullName evidence="12 13">Multifunctional fusion protein</fullName>
    </recommendedName>
    <domain>
        <recommendedName>
            <fullName evidence="12">Sulfate adenylyltransferase subunit 1</fullName>
            <ecNumber evidence="12">2.7.7.4</ecNumber>
        </recommendedName>
        <alternativeName>
            <fullName evidence="12">ATP-sulfurylase large subunit</fullName>
        </alternativeName>
        <alternativeName>
            <fullName evidence="12">Sulfate adenylate transferase</fullName>
            <shortName evidence="12">SAT</shortName>
        </alternativeName>
    </domain>
    <domain>
        <recommendedName>
            <fullName evidence="13">Adenylyl-sulfate kinase</fullName>
            <ecNumber evidence="13">2.7.1.25</ecNumber>
        </recommendedName>
        <alternativeName>
            <fullName evidence="13">APS kinase</fullName>
        </alternativeName>
        <alternativeName>
            <fullName evidence="13">ATP adenosine-5'-phosphosulfate 3'-phosphotransferase</fullName>
        </alternativeName>
        <alternativeName>
            <fullName evidence="13">Adenosine-5'-phosphosulfate kinase</fullName>
        </alternativeName>
    </domain>
</protein>
<dbReference type="Pfam" id="PF01583">
    <property type="entry name" value="APS_kinase"/>
    <property type="match status" value="1"/>
</dbReference>
<keyword evidence="5 12" id="KW-0808">Transferase</keyword>
<evidence type="ECO:0000256" key="5">
    <source>
        <dbReference type="ARBA" id="ARBA00022679"/>
    </source>
</evidence>
<dbReference type="NCBIfam" id="TIGR00455">
    <property type="entry name" value="apsK"/>
    <property type="match status" value="1"/>
</dbReference>
<dbReference type="InterPro" id="IPR041757">
    <property type="entry name" value="CysN_GTP-bd"/>
</dbReference>
<comment type="similarity">
    <text evidence="3">In the C-terminal section; belongs to the APS kinase family.</text>
</comment>
<dbReference type="EC" id="2.7.1.25" evidence="13"/>
<dbReference type="InterPro" id="IPR027417">
    <property type="entry name" value="P-loop_NTPase"/>
</dbReference>
<keyword evidence="16" id="KW-1185">Reference proteome</keyword>
<gene>
    <name evidence="12 15" type="primary">cysN</name>
    <name evidence="13" type="synonym">cysC</name>
    <name evidence="15" type="ORF">GPA27_23595</name>
</gene>
<evidence type="ECO:0000256" key="2">
    <source>
        <dbReference type="ARBA" id="ARBA00002357"/>
    </source>
</evidence>
<evidence type="ECO:0000256" key="3">
    <source>
        <dbReference type="ARBA" id="ARBA00005438"/>
    </source>
</evidence>
<dbReference type="InterPro" id="IPR000795">
    <property type="entry name" value="T_Tr_GTP-bd_dom"/>
</dbReference>
<keyword evidence="13" id="KW-0597">Phosphoprotein</keyword>
<keyword evidence="6 12" id="KW-0548">Nucleotidyltransferase</keyword>
<evidence type="ECO:0000259" key="14">
    <source>
        <dbReference type="PROSITE" id="PS51722"/>
    </source>
</evidence>
<comment type="similarity">
    <text evidence="12">Belongs to the TRAFAC class translation factor GTPase superfamily. Classic translation factor GTPase family. CysN/NodQ subfamily.</text>
</comment>
<dbReference type="InterPro" id="IPR011779">
    <property type="entry name" value="SO4_adenylTrfase_lsu"/>
</dbReference>
<comment type="pathway">
    <text evidence="13">Sulfur metabolism; hydrogen sulfide biosynthesis; sulfite from sulfate: step 2/3.</text>
</comment>
<accession>A0ABX1NM66</accession>
<dbReference type="CDD" id="cd04166">
    <property type="entry name" value="CysN_ATPS"/>
    <property type="match status" value="1"/>
</dbReference>
<evidence type="ECO:0000256" key="6">
    <source>
        <dbReference type="ARBA" id="ARBA00022695"/>
    </source>
</evidence>
<evidence type="ECO:0000313" key="15">
    <source>
        <dbReference type="EMBL" id="NMG00366.1"/>
    </source>
</evidence>
<evidence type="ECO:0000256" key="4">
    <source>
        <dbReference type="ARBA" id="ARBA00007237"/>
    </source>
</evidence>
<dbReference type="HAMAP" id="MF_00062">
    <property type="entry name" value="Sulf_adenylyltr_sub1"/>
    <property type="match status" value="1"/>
</dbReference>
<dbReference type="PANTHER" id="PTHR23115">
    <property type="entry name" value="TRANSLATION FACTOR"/>
    <property type="match status" value="1"/>
</dbReference>
<dbReference type="Gene3D" id="2.40.30.10">
    <property type="entry name" value="Translation factors"/>
    <property type="match status" value="2"/>
</dbReference>
<dbReference type="SUPFAM" id="SSF50465">
    <property type="entry name" value="EF-Tu/eEF-1alpha/eIF2-gamma C-terminal domain"/>
    <property type="match status" value="1"/>
</dbReference>
<comment type="function">
    <text evidence="13">Catalyzes the synthesis of activated sulfate.</text>
</comment>
<comment type="function">
    <text evidence="12">With CysD forms the ATP sulfurylase (ATPS) that catalyzes the adenylation of sulfate producing adenosine 5'-phosphosulfate (APS) and diphosphate, the first enzymatic step in sulfur assimilation pathway. APS synthesis involves the formation of a high-energy phosphoric-sulfuric acid anhydride bond driven by GTP hydrolysis by CysN coupled to ATP hydrolysis by CysD.</text>
</comment>
<dbReference type="SUPFAM" id="SSF50447">
    <property type="entry name" value="Translation proteins"/>
    <property type="match status" value="1"/>
</dbReference>
<name>A0ABX1NM66_9RHOO</name>
<dbReference type="InterPro" id="IPR044139">
    <property type="entry name" value="CysN_NoDQ_III"/>
</dbReference>
<dbReference type="InterPro" id="IPR004161">
    <property type="entry name" value="EFTu-like_2"/>
</dbReference>
<dbReference type="SUPFAM" id="SSF52540">
    <property type="entry name" value="P-loop containing nucleoside triphosphate hydrolases"/>
    <property type="match status" value="2"/>
</dbReference>
<dbReference type="Pfam" id="PF00009">
    <property type="entry name" value="GTP_EFTU"/>
    <property type="match status" value="1"/>
</dbReference>
<dbReference type="Gene3D" id="3.40.50.300">
    <property type="entry name" value="P-loop containing nucleotide triphosphate hydrolases"/>
    <property type="match status" value="2"/>
</dbReference>
<dbReference type="PRINTS" id="PR00315">
    <property type="entry name" value="ELONGATNFCT"/>
</dbReference>
<evidence type="ECO:0000256" key="10">
    <source>
        <dbReference type="ARBA" id="ARBA00023268"/>
    </source>
</evidence>
<evidence type="ECO:0000256" key="9">
    <source>
        <dbReference type="ARBA" id="ARBA00023134"/>
    </source>
</evidence>
<dbReference type="InterPro" id="IPR044138">
    <property type="entry name" value="CysN_II"/>
</dbReference>
<dbReference type="EC" id="2.7.7.4" evidence="12"/>
<dbReference type="NCBIfam" id="NF004035">
    <property type="entry name" value="PRK05506.1"/>
    <property type="match status" value="1"/>
</dbReference>
<comment type="function">
    <text evidence="2">APS kinase catalyzes the synthesis of activated sulfate.</text>
</comment>
<keyword evidence="10" id="KW-0511">Multifunctional enzyme</keyword>
<organism evidence="15 16">
    <name type="scientific">Aromatoleum toluolicum</name>
    <dbReference type="NCBI Taxonomy" id="90060"/>
    <lineage>
        <taxon>Bacteria</taxon>
        <taxon>Pseudomonadati</taxon>
        <taxon>Pseudomonadota</taxon>
        <taxon>Betaproteobacteria</taxon>
        <taxon>Rhodocyclales</taxon>
        <taxon>Rhodocyclaceae</taxon>
        <taxon>Aromatoleum</taxon>
    </lineage>
</organism>
<dbReference type="InterPro" id="IPR009000">
    <property type="entry name" value="Transl_B-barrel_sf"/>
</dbReference>
<comment type="subunit">
    <text evidence="12">Heterodimer composed of CysD, the smaller subunit, and CysN.</text>
</comment>
<sequence>MAHISDLIATDIEQYLKAHETKSLLRFITCGSVDDGKSTLIGRLLYESKMLFEDQLAAVEADSKKYGTQGDAIDFALLVDGLAAEREQGITIDVAYRFFSTDKRKFIVADTPGHEQYTRNMVTGASTADAAILMVDARKGILTQTRRHSYLISLLGIRHVVVAINKMDLVNYSEKIYRQIVEDYRVFAAQLGLADITFIPMSAFKGDNITGPSEAMPWYRGTTLMGYLETVEVDDTRMQRTPFRLPVQWVNRPNLDFRGFAGTVASGVIAPGDRIRVQPSGKESTVARIVTRDGDLERAVAGQSVTLTLADEVDISRGDVISTVEAPAEVADQFECTITWMHDEPMLAGRPYLLKIGAKTVTATVTDIKYQVNVNTLEHVAAKKLELNAIGVCNLSLDRPVAFDPHRDNRDTGGFILIDRLSNSTVGAGLLHFALRRAHNIHLQHVDVDKTARAALKHQKSCMLWFTGLSGAGKSSIANLVEKKLHALGHHTYLLDGDNVRHGLNKDLGFTDADRVENIRRVAEVAKLMVDAGLVVLTAFISPFRSERQMARALVDEGEFVEIFVDTPLEIAEQRDVKGLYKKARRGELKNFTGIDSPYEAPEDPEIRLETTRLSLEAAAEAVIAALRQGGIISA</sequence>
<evidence type="ECO:0000256" key="7">
    <source>
        <dbReference type="ARBA" id="ARBA00022741"/>
    </source>
</evidence>
<feature type="binding site" evidence="13">
    <location>
        <begin position="468"/>
        <end position="475"/>
    </location>
    <ligand>
        <name>ATP</name>
        <dbReference type="ChEBI" id="CHEBI:30616"/>
    </ligand>
</feature>
<dbReference type="RefSeq" id="WP_169142892.1">
    <property type="nucleotide sequence ID" value="NZ_WTVS01000074.1"/>
</dbReference>
<dbReference type="PROSITE" id="PS51722">
    <property type="entry name" value="G_TR_2"/>
    <property type="match status" value="1"/>
</dbReference>
<dbReference type="CDD" id="cd03695">
    <property type="entry name" value="CysN_NodQ_II"/>
    <property type="match status" value="1"/>
</dbReference>
<proteinExistence type="inferred from homology"/>
<reference evidence="15 16" key="1">
    <citation type="submission" date="2019-12" db="EMBL/GenBank/DDBJ databases">
        <title>Comparative genomics gives insights into the taxonomy of the Azoarcus-Aromatoleum group and reveals separate origins of nif in the plant-associated Azoarcus and non-plant-associated Aromatoleum sub-groups.</title>
        <authorList>
            <person name="Lafos M."/>
            <person name="Maluk M."/>
            <person name="Batista M."/>
            <person name="Junghare M."/>
            <person name="Carmona M."/>
            <person name="Faoro H."/>
            <person name="Cruz L.M."/>
            <person name="Battistoni F."/>
            <person name="De Souza E."/>
            <person name="Pedrosa F."/>
            <person name="Chen W.-M."/>
            <person name="Poole P.S."/>
            <person name="Dixon R.A."/>
            <person name="James E.K."/>
        </authorList>
    </citation>
    <scope>NUCLEOTIDE SEQUENCE [LARGE SCALE GENOMIC DNA]</scope>
    <source>
        <strain evidence="15 16">T</strain>
    </source>
</reference>